<evidence type="ECO:0000256" key="1">
    <source>
        <dbReference type="SAM" id="MobiDB-lite"/>
    </source>
</evidence>
<dbReference type="PANTHER" id="PTHR42090">
    <property type="match status" value="1"/>
</dbReference>
<organism evidence="2 3">
    <name type="scientific">Peltaster fructicola</name>
    <dbReference type="NCBI Taxonomy" id="286661"/>
    <lineage>
        <taxon>Eukaryota</taxon>
        <taxon>Fungi</taxon>
        <taxon>Dikarya</taxon>
        <taxon>Ascomycota</taxon>
        <taxon>Pezizomycotina</taxon>
        <taxon>Dothideomycetes</taxon>
        <taxon>Dothideomycetes incertae sedis</taxon>
        <taxon>Peltaster</taxon>
    </lineage>
</organism>
<gene>
    <name evidence="2" type="ORF">AMS68_006950</name>
</gene>
<evidence type="ECO:0000313" key="2">
    <source>
        <dbReference type="EMBL" id="QIX01433.1"/>
    </source>
</evidence>
<evidence type="ECO:0000313" key="3">
    <source>
        <dbReference type="Proteomes" id="UP000503462"/>
    </source>
</evidence>
<feature type="compositionally biased region" description="Polar residues" evidence="1">
    <location>
        <begin position="24"/>
        <end position="35"/>
    </location>
</feature>
<accession>A0A6H0Y345</accession>
<feature type="compositionally biased region" description="Low complexity" evidence="1">
    <location>
        <begin position="63"/>
        <end position="73"/>
    </location>
</feature>
<dbReference type="OrthoDB" id="4220319at2759"/>
<feature type="compositionally biased region" description="Polar residues" evidence="1">
    <location>
        <begin position="135"/>
        <end position="144"/>
    </location>
</feature>
<feature type="region of interest" description="Disordered" evidence="1">
    <location>
        <begin position="24"/>
        <end position="144"/>
    </location>
</feature>
<dbReference type="EMBL" id="CP051143">
    <property type="protein sequence ID" value="QIX01433.1"/>
    <property type="molecule type" value="Genomic_DNA"/>
</dbReference>
<feature type="compositionally biased region" description="Basic and acidic residues" evidence="1">
    <location>
        <begin position="103"/>
        <end position="112"/>
    </location>
</feature>
<sequence>MFSIARRQALFARQNVIASRTVVNSSRCLHQTATRSYPRKDAQDKDSIKAEPTEYSKSGSDYAAASEEAAFSADKTRPEEQRAAESKESPAALDNSPANTHLGDSKSKKDDAGASPSESKSSQGSRARSSGGGSPNKQGSGPAA</sequence>
<proteinExistence type="predicted"/>
<dbReference type="PANTHER" id="PTHR42090:SF1">
    <property type="match status" value="1"/>
</dbReference>
<feature type="compositionally biased region" description="Low complexity" evidence="1">
    <location>
        <begin position="117"/>
        <end position="129"/>
    </location>
</feature>
<keyword evidence="3" id="KW-1185">Reference proteome</keyword>
<dbReference type="Proteomes" id="UP000503462">
    <property type="component" value="Chromosome 5"/>
</dbReference>
<name>A0A6H0Y345_9PEZI</name>
<dbReference type="AlphaFoldDB" id="A0A6H0Y345"/>
<feature type="compositionally biased region" description="Basic and acidic residues" evidence="1">
    <location>
        <begin position="74"/>
        <end position="88"/>
    </location>
</feature>
<reference evidence="2 3" key="1">
    <citation type="journal article" date="2016" name="Sci. Rep.">
        <title>Peltaster fructicola genome reveals evolution from an invasive phytopathogen to an ectophytic parasite.</title>
        <authorList>
            <person name="Xu C."/>
            <person name="Chen H."/>
            <person name="Gleason M.L."/>
            <person name="Xu J.R."/>
            <person name="Liu H."/>
            <person name="Zhang R."/>
            <person name="Sun G."/>
        </authorList>
    </citation>
    <scope>NUCLEOTIDE SEQUENCE [LARGE SCALE GENOMIC DNA]</scope>
    <source>
        <strain evidence="2 3">LNHT1506</strain>
    </source>
</reference>
<feature type="compositionally biased region" description="Basic and acidic residues" evidence="1">
    <location>
        <begin position="38"/>
        <end position="54"/>
    </location>
</feature>
<protein>
    <submittedName>
        <fullName evidence="2">Uncharacterized protein</fullName>
    </submittedName>
</protein>